<evidence type="ECO:0000256" key="2">
    <source>
        <dbReference type="ARBA" id="ARBA00023002"/>
    </source>
</evidence>
<dbReference type="Pfam" id="PF22725">
    <property type="entry name" value="GFO_IDH_MocA_C3"/>
    <property type="match status" value="1"/>
</dbReference>
<dbReference type="Pfam" id="PF01408">
    <property type="entry name" value="GFO_IDH_MocA"/>
    <property type="match status" value="1"/>
</dbReference>
<keyword evidence="7" id="KW-1185">Reference proteome</keyword>
<evidence type="ECO:0000256" key="3">
    <source>
        <dbReference type="ARBA" id="ARBA00023027"/>
    </source>
</evidence>
<evidence type="ECO:0000256" key="1">
    <source>
        <dbReference type="ARBA" id="ARBA00010928"/>
    </source>
</evidence>
<name>A0ABX0DC11_9MICC</name>
<accession>A0ABX0DC11</accession>
<feature type="domain" description="Gfo/Idh/MocA-like oxidoreductase N-terminal" evidence="4">
    <location>
        <begin position="25"/>
        <end position="137"/>
    </location>
</feature>
<proteinExistence type="inferred from homology"/>
<evidence type="ECO:0000259" key="4">
    <source>
        <dbReference type="Pfam" id="PF01408"/>
    </source>
</evidence>
<comment type="caution">
    <text evidence="6">The sequence shown here is derived from an EMBL/GenBank/DDBJ whole genome shotgun (WGS) entry which is preliminary data.</text>
</comment>
<evidence type="ECO:0000313" key="6">
    <source>
        <dbReference type="EMBL" id="NGN84424.1"/>
    </source>
</evidence>
<dbReference type="SUPFAM" id="SSF55347">
    <property type="entry name" value="Glyceraldehyde-3-phosphate dehydrogenase-like, C-terminal domain"/>
    <property type="match status" value="1"/>
</dbReference>
<dbReference type="Gene3D" id="3.40.50.720">
    <property type="entry name" value="NAD(P)-binding Rossmann-like Domain"/>
    <property type="match status" value="1"/>
</dbReference>
<organism evidence="6 7">
    <name type="scientific">Arthrobacter silviterrae</name>
    <dbReference type="NCBI Taxonomy" id="2026658"/>
    <lineage>
        <taxon>Bacteria</taxon>
        <taxon>Bacillati</taxon>
        <taxon>Actinomycetota</taxon>
        <taxon>Actinomycetes</taxon>
        <taxon>Micrococcales</taxon>
        <taxon>Micrococcaceae</taxon>
        <taxon>Arthrobacter</taxon>
    </lineage>
</organism>
<dbReference type="EMBL" id="JAAKZI010000024">
    <property type="protein sequence ID" value="NGN84424.1"/>
    <property type="molecule type" value="Genomic_DNA"/>
</dbReference>
<dbReference type="PANTHER" id="PTHR22604:SF105">
    <property type="entry name" value="TRANS-1,2-DIHYDROBENZENE-1,2-DIOL DEHYDROGENASE"/>
    <property type="match status" value="1"/>
</dbReference>
<keyword evidence="3" id="KW-0520">NAD</keyword>
<dbReference type="InterPro" id="IPR036291">
    <property type="entry name" value="NAD(P)-bd_dom_sf"/>
</dbReference>
<gene>
    <name evidence="6" type="ORF">G6N77_13285</name>
</gene>
<evidence type="ECO:0000259" key="5">
    <source>
        <dbReference type="Pfam" id="PF22725"/>
    </source>
</evidence>
<protein>
    <submittedName>
        <fullName evidence="6">Gfo/Idh/MocA family oxidoreductase</fullName>
    </submittedName>
</protein>
<evidence type="ECO:0000313" key="7">
    <source>
        <dbReference type="Proteomes" id="UP000479226"/>
    </source>
</evidence>
<sequence length="346" mass="35917">MSLQATAPAVLPASRVPDSMDAPPLRWGIMGPGWIAGRFTESVQAHTRQMIAAVGSRSRERSQAFADTFGIAAAYGSYGELAAADIDIVYVATPHTSHHSAALAALAAGKHVLIEKPIGINAAQARDIRDKAAAAGLFAAEALWTFFLPKFDAVRQLLDAGALGTLTTVIAEYGEHFEPGHRIFDPMLAGGPLLDLGTYPLALVTAVLGAPDQLRALGIGHPSGVNGQISAAMSFPGGAHAVVNTQLNNFTPTQASLVGTAATLTLDGPFNMPGGFTLSQPDGTSLRYEEPAGAHFEGLHFEAAAVARAIHAGRTSVAERPLEASILTMDVADAIRGQLGITFPGE</sequence>
<dbReference type="InterPro" id="IPR050984">
    <property type="entry name" value="Gfo/Idh/MocA_domain"/>
</dbReference>
<dbReference type="InterPro" id="IPR055170">
    <property type="entry name" value="GFO_IDH_MocA-like_dom"/>
</dbReference>
<dbReference type="PANTHER" id="PTHR22604">
    <property type="entry name" value="OXIDOREDUCTASES"/>
    <property type="match status" value="1"/>
</dbReference>
<dbReference type="Gene3D" id="3.30.360.10">
    <property type="entry name" value="Dihydrodipicolinate Reductase, domain 2"/>
    <property type="match status" value="1"/>
</dbReference>
<reference evidence="6 7" key="1">
    <citation type="submission" date="2020-02" db="EMBL/GenBank/DDBJ databases">
        <title>Genome sequence of the type strain DSM 27180 of Arthrobacter silviterrae.</title>
        <authorList>
            <person name="Gao J."/>
            <person name="Sun J."/>
        </authorList>
    </citation>
    <scope>NUCLEOTIDE SEQUENCE [LARGE SCALE GENOMIC DNA]</scope>
    <source>
        <strain evidence="6 7">DSM 27180</strain>
    </source>
</reference>
<dbReference type="Proteomes" id="UP000479226">
    <property type="component" value="Unassembled WGS sequence"/>
</dbReference>
<feature type="domain" description="GFO/IDH/MocA-like oxidoreductase" evidence="5">
    <location>
        <begin position="152"/>
        <end position="264"/>
    </location>
</feature>
<dbReference type="InterPro" id="IPR000683">
    <property type="entry name" value="Gfo/Idh/MocA-like_OxRdtase_N"/>
</dbReference>
<dbReference type="SUPFAM" id="SSF51735">
    <property type="entry name" value="NAD(P)-binding Rossmann-fold domains"/>
    <property type="match status" value="1"/>
</dbReference>
<comment type="similarity">
    <text evidence="1">Belongs to the Gfo/Idh/MocA family.</text>
</comment>
<keyword evidence="2" id="KW-0560">Oxidoreductase</keyword>
<dbReference type="RefSeq" id="WP_165182654.1">
    <property type="nucleotide sequence ID" value="NZ_JAAKZI010000024.1"/>
</dbReference>